<dbReference type="EMBL" id="NDFP01000001">
    <property type="protein sequence ID" value="PAL29262.1"/>
    <property type="molecule type" value="Genomic_DNA"/>
</dbReference>
<dbReference type="NCBIfam" id="TIGR00481">
    <property type="entry name" value="YbhB/YbcL family Raf kinase inhibitor-like protein"/>
    <property type="match status" value="1"/>
</dbReference>
<accession>A0A270BW29</accession>
<dbReference type="CDD" id="cd00865">
    <property type="entry name" value="PEBP_bact_arch"/>
    <property type="match status" value="1"/>
</dbReference>
<protein>
    <submittedName>
        <fullName evidence="1">Kinase inhibitor</fullName>
    </submittedName>
</protein>
<proteinExistence type="predicted"/>
<dbReference type="InterPro" id="IPR005247">
    <property type="entry name" value="YbhB_YbcL/LppC-like"/>
</dbReference>
<dbReference type="STRING" id="1231343.Absy_019_096"/>
<dbReference type="Gene3D" id="3.90.280.10">
    <property type="entry name" value="PEBP-like"/>
    <property type="match status" value="1"/>
</dbReference>
<evidence type="ECO:0000313" key="1">
    <source>
        <dbReference type="EMBL" id="PAL29262.1"/>
    </source>
</evidence>
<organism evidence="1 2">
    <name type="scientific">Acetobacter syzygii</name>
    <dbReference type="NCBI Taxonomy" id="146476"/>
    <lineage>
        <taxon>Bacteria</taxon>
        <taxon>Pseudomonadati</taxon>
        <taxon>Pseudomonadota</taxon>
        <taxon>Alphaproteobacteria</taxon>
        <taxon>Acetobacterales</taxon>
        <taxon>Acetobacteraceae</taxon>
        <taxon>Acetobacter</taxon>
    </lineage>
</organism>
<dbReference type="Pfam" id="PF01161">
    <property type="entry name" value="PBP"/>
    <property type="match status" value="1"/>
</dbReference>
<gene>
    <name evidence="1" type="ORF">B9K05_00965</name>
</gene>
<dbReference type="PANTHER" id="PTHR30289:SF1">
    <property type="entry name" value="PEBP (PHOSPHATIDYLETHANOLAMINE-BINDING PROTEIN) FAMILY PROTEIN"/>
    <property type="match status" value="1"/>
</dbReference>
<evidence type="ECO:0000313" key="2">
    <source>
        <dbReference type="Proteomes" id="UP000216033"/>
    </source>
</evidence>
<dbReference type="AlphaFoldDB" id="A0A270BW29"/>
<dbReference type="InterPro" id="IPR036610">
    <property type="entry name" value="PEBP-like_sf"/>
</dbReference>
<sequence>MAFVLTSPAFANGDVLPQAQVYNGMGENGQNLSPALQWQGAPQGTRSFVVTVYDPDAPTGSGWWHWVVANIPPTTTSLPEGAGSGRAGLPADAIQVRTDFGTPGYGGAAPPAGRVHRYVFTVYALDVPKLDVTPDVSPALVGFMVHHHQLGAASLTALYGRAQR</sequence>
<dbReference type="InterPro" id="IPR008914">
    <property type="entry name" value="PEBP"/>
</dbReference>
<dbReference type="SUPFAM" id="SSF49777">
    <property type="entry name" value="PEBP-like"/>
    <property type="match status" value="1"/>
</dbReference>
<dbReference type="RefSeq" id="WP_048854205.1">
    <property type="nucleotide sequence ID" value="NZ_BAMZ01000019.1"/>
</dbReference>
<comment type="caution">
    <text evidence="1">The sequence shown here is derived from an EMBL/GenBank/DDBJ whole genome shotgun (WGS) entry which is preliminary data.</text>
</comment>
<dbReference type="NCBIfam" id="NF007609">
    <property type="entry name" value="PRK10257.1"/>
    <property type="match status" value="1"/>
</dbReference>
<name>A0A270BW29_9PROT</name>
<reference evidence="1 2" key="1">
    <citation type="submission" date="2017-04" db="EMBL/GenBank/DDBJ databases">
        <title>Kefir bacterial isolates.</title>
        <authorList>
            <person name="Kim Y."/>
            <person name="Blasche S."/>
            <person name="Patil K.R."/>
        </authorList>
    </citation>
    <scope>NUCLEOTIDE SEQUENCE [LARGE SCALE GENOMIC DNA]</scope>
    <source>
        <strain evidence="1 2">KR-2</strain>
    </source>
</reference>
<dbReference type="Proteomes" id="UP000216033">
    <property type="component" value="Unassembled WGS sequence"/>
</dbReference>
<keyword evidence="2" id="KW-1185">Reference proteome</keyword>
<dbReference type="GeneID" id="98302843"/>
<dbReference type="PANTHER" id="PTHR30289">
    <property type="entry name" value="UNCHARACTERIZED PROTEIN YBCL-RELATED"/>
    <property type="match status" value="1"/>
</dbReference>
<dbReference type="OrthoDB" id="9797506at2"/>